<dbReference type="Proteomes" id="UP000231293">
    <property type="component" value="Unassembled WGS sequence"/>
</dbReference>
<dbReference type="EMBL" id="MDVB01000059">
    <property type="protein sequence ID" value="PIT15520.1"/>
    <property type="molecule type" value="Genomic_DNA"/>
</dbReference>
<evidence type="ECO:0000313" key="2">
    <source>
        <dbReference type="Proteomes" id="UP000231293"/>
    </source>
</evidence>
<sequence>MQLRNTIYNRQSQSAAATFLSGRAEKAFTQALQVFGSNAVAGVGDDDSVSSQCYVNGAVFRAVADGVVEQIADKDGKQGMVTG</sequence>
<protein>
    <submittedName>
        <fullName evidence="1">Uncharacterized protein</fullName>
    </submittedName>
</protein>
<name>A0A2N9WU39_9NEIS</name>
<organism evidence="1 2">
    <name type="scientific">Snodgrassella alvi</name>
    <dbReference type="NCBI Taxonomy" id="1196083"/>
    <lineage>
        <taxon>Bacteria</taxon>
        <taxon>Pseudomonadati</taxon>
        <taxon>Pseudomonadota</taxon>
        <taxon>Betaproteobacteria</taxon>
        <taxon>Neisseriales</taxon>
        <taxon>Neisseriaceae</taxon>
        <taxon>Snodgrassella</taxon>
    </lineage>
</organism>
<accession>A0A2N9WU39</accession>
<evidence type="ECO:0000313" key="1">
    <source>
        <dbReference type="EMBL" id="PIT15520.1"/>
    </source>
</evidence>
<gene>
    <name evidence="1" type="ORF">BGI32_05520</name>
</gene>
<proteinExistence type="predicted"/>
<dbReference type="AlphaFoldDB" id="A0A2N9WU39"/>
<comment type="caution">
    <text evidence="1">The sequence shown here is derived from an EMBL/GenBank/DDBJ whole genome shotgun (WGS) entry which is preliminary data.</text>
</comment>
<reference evidence="1 2" key="1">
    <citation type="journal article" date="2017" name="MBio">
        <title>Type VI secretion-mediated competition in the bee gut microbiome.</title>
        <authorList>
            <person name="Steele M.I."/>
            <person name="Kwong W.K."/>
            <person name="Powell J.E."/>
            <person name="Whiteley M."/>
            <person name="Moran N.A."/>
        </authorList>
    </citation>
    <scope>NUCLEOTIDE SEQUENCE [LARGE SCALE GENOMIC DNA]</scope>
    <source>
        <strain evidence="1 2">App2-2</strain>
    </source>
</reference>